<gene>
    <name evidence="2" type="ORF">Q5P01_011195</name>
</gene>
<dbReference type="Proteomes" id="UP001187415">
    <property type="component" value="Unassembled WGS sequence"/>
</dbReference>
<organism evidence="2 3">
    <name type="scientific">Channa striata</name>
    <name type="common">Snakehead murrel</name>
    <name type="synonym">Ophicephalus striatus</name>
    <dbReference type="NCBI Taxonomy" id="64152"/>
    <lineage>
        <taxon>Eukaryota</taxon>
        <taxon>Metazoa</taxon>
        <taxon>Chordata</taxon>
        <taxon>Craniata</taxon>
        <taxon>Vertebrata</taxon>
        <taxon>Euteleostomi</taxon>
        <taxon>Actinopterygii</taxon>
        <taxon>Neopterygii</taxon>
        <taxon>Teleostei</taxon>
        <taxon>Neoteleostei</taxon>
        <taxon>Acanthomorphata</taxon>
        <taxon>Anabantaria</taxon>
        <taxon>Anabantiformes</taxon>
        <taxon>Channoidei</taxon>
        <taxon>Channidae</taxon>
        <taxon>Channa</taxon>
    </lineage>
</organism>
<evidence type="ECO:0000313" key="3">
    <source>
        <dbReference type="Proteomes" id="UP001187415"/>
    </source>
</evidence>
<feature type="compositionally biased region" description="Basic and acidic residues" evidence="1">
    <location>
        <begin position="58"/>
        <end position="69"/>
    </location>
</feature>
<proteinExistence type="predicted"/>
<protein>
    <submittedName>
        <fullName evidence="2">Uncharacterized protein</fullName>
    </submittedName>
</protein>
<evidence type="ECO:0000256" key="1">
    <source>
        <dbReference type="SAM" id="MobiDB-lite"/>
    </source>
</evidence>
<reference evidence="2" key="1">
    <citation type="submission" date="2023-07" db="EMBL/GenBank/DDBJ databases">
        <title>Chromosome-level Genome Assembly of Striped Snakehead (Channa striata).</title>
        <authorList>
            <person name="Liu H."/>
        </authorList>
    </citation>
    <scope>NUCLEOTIDE SEQUENCE</scope>
    <source>
        <strain evidence="2">Gz</strain>
        <tissue evidence="2">Muscle</tissue>
    </source>
</reference>
<evidence type="ECO:0000313" key="2">
    <source>
        <dbReference type="EMBL" id="KAK2844536.1"/>
    </source>
</evidence>
<dbReference type="AlphaFoldDB" id="A0AA88MSU7"/>
<comment type="caution">
    <text evidence="2">The sequence shown here is derived from an EMBL/GenBank/DDBJ whole genome shotgun (WGS) entry which is preliminary data.</text>
</comment>
<accession>A0AA88MSU7</accession>
<sequence length="97" mass="10559">MCQRHQRIPSLEVNTASFQFSCSQAAVARGGGHAYDITAQLAQHDCGSHTGCQQARRGLGDDGSGRDPPYRNPTQPLCTHRKHKAALTESRKISTKV</sequence>
<feature type="region of interest" description="Disordered" evidence="1">
    <location>
        <begin position="52"/>
        <end position="97"/>
    </location>
</feature>
<name>A0AA88MSU7_CHASR</name>
<keyword evidence="3" id="KW-1185">Reference proteome</keyword>
<dbReference type="EMBL" id="JAUPFM010000008">
    <property type="protein sequence ID" value="KAK2844536.1"/>
    <property type="molecule type" value="Genomic_DNA"/>
</dbReference>